<evidence type="ECO:0000313" key="1">
    <source>
        <dbReference type="EMBL" id="GHM59899.1"/>
    </source>
</evidence>
<dbReference type="Proteomes" id="UP000637906">
    <property type="component" value="Unassembled WGS sequence"/>
</dbReference>
<evidence type="ECO:0000313" key="2">
    <source>
        <dbReference type="Proteomes" id="UP000637906"/>
    </source>
</evidence>
<gene>
    <name evidence="1" type="ORF">sL5_08920</name>
</gene>
<name>A0A8J3MMF9_9RICK</name>
<comment type="caution">
    <text evidence="1">The sequence shown here is derived from an EMBL/GenBank/DDBJ whole genome shotgun (WGS) entry which is preliminary data.</text>
</comment>
<dbReference type="EMBL" id="BNGU01000045">
    <property type="protein sequence ID" value="GHM59899.1"/>
    <property type="molecule type" value="Genomic_DNA"/>
</dbReference>
<dbReference type="AlphaFoldDB" id="A0A8J3MMF9"/>
<sequence length="300" mass="35361">MLINYFDEDYQSLMKYLEEKCEVQKFHDDSYTTFYFRKKESDNKDYYPHIKIFNYYGLSSMKRISEREWEQKMNQSLDSLEEEVSQLSDWSEVEQLLNSPNREVSWSGVEQFLNSLKREVSQLSKCSEVGNGIFLLQVDCCIINKPLLLKSNLLYNGKRSYGYIRNTLELEIKQYSRLYNVEQNNIRLSLIRLFGFERLKFNSDDLEKYIQLKNKELSRCTEEELNKQAEKFINPHNYPHYFKNEVFACLGAETVKRIGTNAYSKAANKALNSRNPDTSLQSLQISALAAIGKFARQVVY</sequence>
<organism evidence="1 2">
    <name type="scientific">Candidatus Mesenet longicola</name>
    <dbReference type="NCBI Taxonomy" id="1892558"/>
    <lineage>
        <taxon>Bacteria</taxon>
        <taxon>Pseudomonadati</taxon>
        <taxon>Pseudomonadota</taxon>
        <taxon>Alphaproteobacteria</taxon>
        <taxon>Rickettsiales</taxon>
        <taxon>Anaplasmataceae</taxon>
        <taxon>Candidatus Mesenet</taxon>
    </lineage>
</organism>
<protein>
    <submittedName>
        <fullName evidence="1">Uncharacterized protein</fullName>
    </submittedName>
</protein>
<accession>A0A8J3MMF9</accession>
<keyword evidence="2" id="KW-1185">Reference proteome</keyword>
<reference evidence="1 2" key="1">
    <citation type="journal article" date="2021" name="Microb. Ecol.">
        <title>Candidatus Mesenet longicola: Novel Endosymbionts of Brontispa longissima that Induce Cytoplasmic Incompatibility.</title>
        <authorList>
            <person name="Takano S."/>
            <person name="Gotoh Y."/>
            <person name="Hayashi T."/>
        </authorList>
    </citation>
    <scope>NUCLEOTIDE SEQUENCE [LARGE SCALE GENOMIC DNA]</scope>
    <source>
        <strain evidence="1">L5</strain>
    </source>
</reference>
<proteinExistence type="predicted"/>